<accession>A0A9W8N010</accession>
<reference evidence="2" key="1">
    <citation type="submission" date="2022-07" db="EMBL/GenBank/DDBJ databases">
        <title>Genome Sequence of Agrocybe chaxingu.</title>
        <authorList>
            <person name="Buettner E."/>
        </authorList>
    </citation>
    <scope>NUCLEOTIDE SEQUENCE</scope>
    <source>
        <strain evidence="2">MP-N11</strain>
    </source>
</reference>
<organism evidence="2 3">
    <name type="scientific">Agrocybe chaxingu</name>
    <dbReference type="NCBI Taxonomy" id="84603"/>
    <lineage>
        <taxon>Eukaryota</taxon>
        <taxon>Fungi</taxon>
        <taxon>Dikarya</taxon>
        <taxon>Basidiomycota</taxon>
        <taxon>Agaricomycotina</taxon>
        <taxon>Agaricomycetes</taxon>
        <taxon>Agaricomycetidae</taxon>
        <taxon>Agaricales</taxon>
        <taxon>Agaricineae</taxon>
        <taxon>Strophariaceae</taxon>
        <taxon>Agrocybe</taxon>
    </lineage>
</organism>
<evidence type="ECO:0000256" key="1">
    <source>
        <dbReference type="SAM" id="MobiDB-lite"/>
    </source>
</evidence>
<feature type="region of interest" description="Disordered" evidence="1">
    <location>
        <begin position="94"/>
        <end position="161"/>
    </location>
</feature>
<dbReference type="AlphaFoldDB" id="A0A9W8N010"/>
<dbReference type="Proteomes" id="UP001148786">
    <property type="component" value="Unassembled WGS sequence"/>
</dbReference>
<sequence length="161" mass="16929">MRKKVVVEDTVHITVLNAGAMAGIGLSEQKAEDKGFSKNHWTGYVLTSGERPGELWQTSFGMNLFRPEVGSVQGQYAGSSRGAESVSNYYFRDVGSVNKPPPLGSDNASVGPTSAPVSPTAPTSPNSPTSPAGSGKPDDQSAPTFSDAVSETPRLPYQAWP</sequence>
<dbReference type="EMBL" id="JANKHO010000077">
    <property type="protein sequence ID" value="KAJ3515872.1"/>
    <property type="molecule type" value="Genomic_DNA"/>
</dbReference>
<gene>
    <name evidence="2" type="ORF">NLJ89_g1491</name>
</gene>
<evidence type="ECO:0000313" key="3">
    <source>
        <dbReference type="Proteomes" id="UP001148786"/>
    </source>
</evidence>
<proteinExistence type="predicted"/>
<evidence type="ECO:0000313" key="2">
    <source>
        <dbReference type="EMBL" id="KAJ3515872.1"/>
    </source>
</evidence>
<comment type="caution">
    <text evidence="2">The sequence shown here is derived from an EMBL/GenBank/DDBJ whole genome shotgun (WGS) entry which is preliminary data.</text>
</comment>
<protein>
    <submittedName>
        <fullName evidence="2">Uncharacterized protein</fullName>
    </submittedName>
</protein>
<keyword evidence="3" id="KW-1185">Reference proteome</keyword>
<name>A0A9W8N010_9AGAR</name>
<feature type="compositionally biased region" description="Low complexity" evidence="1">
    <location>
        <begin position="111"/>
        <end position="135"/>
    </location>
</feature>